<sequence>MGANSGTSSVVRDVSGRCNNTYGVSSQPTMGMSDGRCTRSTLSMLLSPAIRHQSPHALDLTLTLTKIQRYD</sequence>
<evidence type="ECO:0000313" key="2">
    <source>
        <dbReference type="Proteomes" id="UP001234297"/>
    </source>
</evidence>
<gene>
    <name evidence="1" type="ORF">MRB53_012164</name>
</gene>
<accession>A0ACC2LWV6</accession>
<proteinExistence type="predicted"/>
<reference evidence="1 2" key="1">
    <citation type="journal article" date="2022" name="Hortic Res">
        <title>A haplotype resolved chromosomal level avocado genome allows analysis of novel avocado genes.</title>
        <authorList>
            <person name="Nath O."/>
            <person name="Fletcher S.J."/>
            <person name="Hayward A."/>
            <person name="Shaw L.M."/>
            <person name="Masouleh A.K."/>
            <person name="Furtado A."/>
            <person name="Henry R.J."/>
            <person name="Mitter N."/>
        </authorList>
    </citation>
    <scope>NUCLEOTIDE SEQUENCE [LARGE SCALE GENOMIC DNA]</scope>
    <source>
        <strain evidence="2">cv. Hass</strain>
    </source>
</reference>
<keyword evidence="2" id="KW-1185">Reference proteome</keyword>
<dbReference type="EMBL" id="CM056811">
    <property type="protein sequence ID" value="KAJ8637897.1"/>
    <property type="molecule type" value="Genomic_DNA"/>
</dbReference>
<comment type="caution">
    <text evidence="1">The sequence shown here is derived from an EMBL/GenBank/DDBJ whole genome shotgun (WGS) entry which is preliminary data.</text>
</comment>
<organism evidence="1 2">
    <name type="scientific">Persea americana</name>
    <name type="common">Avocado</name>
    <dbReference type="NCBI Taxonomy" id="3435"/>
    <lineage>
        <taxon>Eukaryota</taxon>
        <taxon>Viridiplantae</taxon>
        <taxon>Streptophyta</taxon>
        <taxon>Embryophyta</taxon>
        <taxon>Tracheophyta</taxon>
        <taxon>Spermatophyta</taxon>
        <taxon>Magnoliopsida</taxon>
        <taxon>Magnoliidae</taxon>
        <taxon>Laurales</taxon>
        <taxon>Lauraceae</taxon>
        <taxon>Persea</taxon>
    </lineage>
</organism>
<evidence type="ECO:0000313" key="1">
    <source>
        <dbReference type="EMBL" id="KAJ8637897.1"/>
    </source>
</evidence>
<name>A0ACC2LWV6_PERAE</name>
<protein>
    <submittedName>
        <fullName evidence="1">Uncharacterized protein</fullName>
    </submittedName>
</protein>
<dbReference type="Proteomes" id="UP001234297">
    <property type="component" value="Chromosome 3"/>
</dbReference>